<dbReference type="GO" id="GO:0015833">
    <property type="term" value="P:peptide transport"/>
    <property type="evidence" value="ECO:0007669"/>
    <property type="project" value="TreeGrafter"/>
</dbReference>
<sequence>MRSTKKSAFGIIATMLILMATVLSACGGGSTTGTTTPNSGGKAPADKQVFNWPLVGIADIKTFDPAMATTQTSLQAINMVFTGLVSLDNDQKVVPELADSWTTTDKGLTWTFKLKPNLKFSDGTPLTSTDVVYSLDRALQPDLGSPASPSYLNLIKDSDKLLAGKIKTIIGDSVLAPDPSTVVIKITQPVGYFLATLTYSTAYVVEKKLIDKYGNKNFTDHLTEGGGSGPFKVQEYTHGKRIVFVPNDNYVKAKPIIKVVSTFYKDAATTYQAYKNGQVDQAAVPTDYLSEQQNSPEYHKVPVLSIFYYGLNFLAKPFDNLNIRKAFALALNKEEMIKVVYKNVEVATNHIVPSGMPGYNQNLKGPDGTTSTAGNPTLAKQLFTKGLQEEGYANAAALPKIKFQYASGSADTEKEIAVAVQQWKDVLGATVEATPTDFETLSASLPKTVGNSSVQMFESGWGDDYPDPQDFLTLQFSNGSPNNQTNWGQNKAADAATQVQVQNALNAADVEQDATKRMQAYNDAEQTLVNDVAWLPIFQLARSRVLKSYVVGRTFNAGDFTPPFVWSSVYIANH</sequence>
<dbReference type="InterPro" id="IPR000914">
    <property type="entry name" value="SBP_5_dom"/>
</dbReference>
<evidence type="ECO:0000313" key="7">
    <source>
        <dbReference type="EMBL" id="GCE20484.1"/>
    </source>
</evidence>
<evidence type="ECO:0000256" key="4">
    <source>
        <dbReference type="ARBA" id="ARBA00022729"/>
    </source>
</evidence>
<comment type="similarity">
    <text evidence="2">Belongs to the bacterial solute-binding protein 5 family.</text>
</comment>
<evidence type="ECO:0000256" key="2">
    <source>
        <dbReference type="ARBA" id="ARBA00005695"/>
    </source>
</evidence>
<dbReference type="PIRSF" id="PIRSF002741">
    <property type="entry name" value="MppA"/>
    <property type="match status" value="1"/>
</dbReference>
<name>A0A402AN83_9CHLR</name>
<gene>
    <name evidence="7" type="ORF">KDK_42840</name>
</gene>
<feature type="chain" id="PRO_5019526567" evidence="5">
    <location>
        <begin position="26"/>
        <end position="574"/>
    </location>
</feature>
<dbReference type="InterPro" id="IPR030678">
    <property type="entry name" value="Peptide/Ni-bd"/>
</dbReference>
<dbReference type="EMBL" id="BIFS01000001">
    <property type="protein sequence ID" value="GCE20484.1"/>
    <property type="molecule type" value="Genomic_DNA"/>
</dbReference>
<dbReference type="GO" id="GO:0042597">
    <property type="term" value="C:periplasmic space"/>
    <property type="evidence" value="ECO:0007669"/>
    <property type="project" value="UniProtKB-ARBA"/>
</dbReference>
<comment type="caution">
    <text evidence="7">The sequence shown here is derived from an EMBL/GenBank/DDBJ whole genome shotgun (WGS) entry which is preliminary data.</text>
</comment>
<accession>A0A402AN83</accession>
<protein>
    <submittedName>
        <fullName evidence="7">ABC transporter substrate-binding protein</fullName>
    </submittedName>
</protein>
<dbReference type="PROSITE" id="PS51257">
    <property type="entry name" value="PROKAR_LIPOPROTEIN"/>
    <property type="match status" value="1"/>
</dbReference>
<dbReference type="GO" id="GO:0043190">
    <property type="term" value="C:ATP-binding cassette (ABC) transporter complex"/>
    <property type="evidence" value="ECO:0007669"/>
    <property type="project" value="InterPro"/>
</dbReference>
<dbReference type="OrthoDB" id="9783874at2"/>
<feature type="signal peptide" evidence="5">
    <location>
        <begin position="1"/>
        <end position="25"/>
    </location>
</feature>
<dbReference type="AlphaFoldDB" id="A0A402AN83"/>
<comment type="subcellular location">
    <subcellularLocation>
        <location evidence="1">Cell envelope</location>
    </subcellularLocation>
</comment>
<evidence type="ECO:0000259" key="6">
    <source>
        <dbReference type="Pfam" id="PF00496"/>
    </source>
</evidence>
<evidence type="ECO:0000313" key="8">
    <source>
        <dbReference type="Proteomes" id="UP000287188"/>
    </source>
</evidence>
<evidence type="ECO:0000256" key="1">
    <source>
        <dbReference type="ARBA" id="ARBA00004196"/>
    </source>
</evidence>
<dbReference type="Gene3D" id="3.90.76.10">
    <property type="entry name" value="Dipeptide-binding Protein, Domain 1"/>
    <property type="match status" value="1"/>
</dbReference>
<reference evidence="8" key="1">
    <citation type="submission" date="2018-12" db="EMBL/GenBank/DDBJ databases">
        <title>Tengunoibacter tsumagoiensis gen. nov., sp. nov., Dictyobacter kobayashii sp. nov., D. alpinus sp. nov., and D. joshuensis sp. nov. and description of Dictyobacteraceae fam. nov. within the order Ktedonobacterales isolated from Tengu-no-mugimeshi.</title>
        <authorList>
            <person name="Wang C.M."/>
            <person name="Zheng Y."/>
            <person name="Sakai Y."/>
            <person name="Toyoda A."/>
            <person name="Minakuchi Y."/>
            <person name="Abe K."/>
            <person name="Yokota A."/>
            <person name="Yabe S."/>
        </authorList>
    </citation>
    <scope>NUCLEOTIDE SEQUENCE [LARGE SCALE GENOMIC DNA]</scope>
    <source>
        <strain evidence="8">Uno11</strain>
    </source>
</reference>
<evidence type="ECO:0000256" key="5">
    <source>
        <dbReference type="SAM" id="SignalP"/>
    </source>
</evidence>
<dbReference type="SUPFAM" id="SSF53850">
    <property type="entry name" value="Periplasmic binding protein-like II"/>
    <property type="match status" value="1"/>
</dbReference>
<dbReference type="InterPro" id="IPR039424">
    <property type="entry name" value="SBP_5"/>
</dbReference>
<dbReference type="Gene3D" id="3.10.105.10">
    <property type="entry name" value="Dipeptide-binding Protein, Domain 3"/>
    <property type="match status" value="1"/>
</dbReference>
<evidence type="ECO:0000256" key="3">
    <source>
        <dbReference type="ARBA" id="ARBA00022448"/>
    </source>
</evidence>
<dbReference type="RefSeq" id="WP_126552154.1">
    <property type="nucleotide sequence ID" value="NZ_BIFS01000001.1"/>
</dbReference>
<dbReference type="PANTHER" id="PTHR30290:SF10">
    <property type="entry name" value="PERIPLASMIC OLIGOPEPTIDE-BINDING PROTEIN-RELATED"/>
    <property type="match status" value="1"/>
</dbReference>
<keyword evidence="4 5" id="KW-0732">Signal</keyword>
<keyword evidence="3" id="KW-0813">Transport</keyword>
<organism evidence="7 8">
    <name type="scientific">Dictyobacter kobayashii</name>
    <dbReference type="NCBI Taxonomy" id="2014872"/>
    <lineage>
        <taxon>Bacteria</taxon>
        <taxon>Bacillati</taxon>
        <taxon>Chloroflexota</taxon>
        <taxon>Ktedonobacteria</taxon>
        <taxon>Ktedonobacterales</taxon>
        <taxon>Dictyobacteraceae</taxon>
        <taxon>Dictyobacter</taxon>
    </lineage>
</organism>
<keyword evidence="8" id="KW-1185">Reference proteome</keyword>
<feature type="domain" description="Solute-binding protein family 5" evidence="6">
    <location>
        <begin position="92"/>
        <end position="480"/>
    </location>
</feature>
<dbReference type="GO" id="GO:0030313">
    <property type="term" value="C:cell envelope"/>
    <property type="evidence" value="ECO:0007669"/>
    <property type="project" value="UniProtKB-SubCell"/>
</dbReference>
<proteinExistence type="inferred from homology"/>
<dbReference type="Proteomes" id="UP000287188">
    <property type="component" value="Unassembled WGS sequence"/>
</dbReference>
<dbReference type="GO" id="GO:1904680">
    <property type="term" value="F:peptide transmembrane transporter activity"/>
    <property type="evidence" value="ECO:0007669"/>
    <property type="project" value="TreeGrafter"/>
</dbReference>
<dbReference type="PANTHER" id="PTHR30290">
    <property type="entry name" value="PERIPLASMIC BINDING COMPONENT OF ABC TRANSPORTER"/>
    <property type="match status" value="1"/>
</dbReference>
<dbReference type="CDD" id="cd08504">
    <property type="entry name" value="PBP2_OppA"/>
    <property type="match status" value="1"/>
</dbReference>
<dbReference type="Gene3D" id="3.40.190.10">
    <property type="entry name" value="Periplasmic binding protein-like II"/>
    <property type="match status" value="1"/>
</dbReference>
<dbReference type="Pfam" id="PF00496">
    <property type="entry name" value="SBP_bac_5"/>
    <property type="match status" value="1"/>
</dbReference>